<dbReference type="EMBL" id="JAAXOP010000004">
    <property type="protein sequence ID" value="NKY50532.1"/>
    <property type="molecule type" value="Genomic_DNA"/>
</dbReference>
<dbReference type="SUPFAM" id="SSF52540">
    <property type="entry name" value="P-loop containing nucleoside triphosphate hydrolases"/>
    <property type="match status" value="1"/>
</dbReference>
<evidence type="ECO:0000313" key="6">
    <source>
        <dbReference type="Proteomes" id="UP000565711"/>
    </source>
</evidence>
<keyword evidence="1 3" id="KW-0547">Nucleotide-binding</keyword>
<evidence type="ECO:0000256" key="3">
    <source>
        <dbReference type="PROSITE-ProRule" id="PRU00289"/>
    </source>
</evidence>
<dbReference type="GO" id="GO:0003677">
    <property type="term" value="F:DNA binding"/>
    <property type="evidence" value="ECO:0007669"/>
    <property type="project" value="InterPro"/>
</dbReference>
<organism evidence="5 6">
    <name type="scientific">Nocardia vermiculata</name>
    <dbReference type="NCBI Taxonomy" id="257274"/>
    <lineage>
        <taxon>Bacteria</taxon>
        <taxon>Bacillati</taxon>
        <taxon>Actinomycetota</taxon>
        <taxon>Actinomycetes</taxon>
        <taxon>Mycobacteriales</taxon>
        <taxon>Nocardiaceae</taxon>
        <taxon>Nocardia</taxon>
    </lineage>
</organism>
<dbReference type="Proteomes" id="UP000565711">
    <property type="component" value="Unassembled WGS sequence"/>
</dbReference>
<name>A0A846XX67_9NOCA</name>
<feature type="binding site" evidence="3">
    <location>
        <begin position="177"/>
        <end position="184"/>
    </location>
    <ligand>
        <name>ATP</name>
        <dbReference type="ChEBI" id="CHEBI:30616"/>
    </ligand>
</feature>
<reference evidence="5 6" key="1">
    <citation type="submission" date="2020-04" db="EMBL/GenBank/DDBJ databases">
        <title>MicrobeNet Type strains.</title>
        <authorList>
            <person name="Nicholson A.C."/>
        </authorList>
    </citation>
    <scope>NUCLEOTIDE SEQUENCE [LARGE SCALE GENOMIC DNA]</scope>
    <source>
        <strain evidence="5 6">JCM 12354</strain>
    </source>
</reference>
<comment type="caution">
    <text evidence="5">The sequence shown here is derived from an EMBL/GenBank/DDBJ whole genome shotgun (WGS) entry which is preliminary data.</text>
</comment>
<evidence type="ECO:0000256" key="1">
    <source>
        <dbReference type="ARBA" id="ARBA00022741"/>
    </source>
</evidence>
<dbReference type="PANTHER" id="PTHR22683">
    <property type="entry name" value="SPORULATION PROTEIN RELATED"/>
    <property type="match status" value="1"/>
</dbReference>
<keyword evidence="2 3" id="KW-0067">ATP-binding</keyword>
<dbReference type="PANTHER" id="PTHR22683:SF1">
    <property type="entry name" value="TYPE VII SECRETION SYSTEM PROTEIN ESSC"/>
    <property type="match status" value="1"/>
</dbReference>
<evidence type="ECO:0000259" key="4">
    <source>
        <dbReference type="PROSITE" id="PS50901"/>
    </source>
</evidence>
<protein>
    <recommendedName>
        <fullName evidence="4">FtsK domain-containing protein</fullName>
    </recommendedName>
</protein>
<dbReference type="InterPro" id="IPR002543">
    <property type="entry name" value="FtsK_dom"/>
</dbReference>
<gene>
    <name evidence="5" type="ORF">HGA08_09950</name>
</gene>
<dbReference type="PROSITE" id="PS50901">
    <property type="entry name" value="FTSK"/>
    <property type="match status" value="1"/>
</dbReference>
<dbReference type="RefSeq" id="WP_067871647.1">
    <property type="nucleotide sequence ID" value="NZ_JAAXOP010000004.1"/>
</dbReference>
<dbReference type="InterPro" id="IPR050206">
    <property type="entry name" value="FtsK/SpoIIIE/SftA"/>
</dbReference>
<dbReference type="InterPro" id="IPR027417">
    <property type="entry name" value="P-loop_NTPase"/>
</dbReference>
<keyword evidence="6" id="KW-1185">Reference proteome</keyword>
<sequence>MAEYRTREQVEAYLARILNPDRSFHLYEMEGGWLVQADTSSMDLDASLGMTSLVVDADTGVVFEYPSWSSHMIADDFGEAKRNRRRPAMRQVYPPVSIEDAPPAYEPVVFEPPSDAFCSELGFDALYGIPTWEERVELGPPWQAGRRLCIPVGFTEGRSTVELDVNSGVEGGMGHGLVAGRDKSGLLESIVLGLAITHSPRELNLVLVDIGCSGVFHAVSTLPHVVGVASGVIRDRSRIVSIGEILAEEAERRSDRIQNSSGFTSLGEYEAARAAGADLDPIPELIVVVDNLHEMPEGRNQLVDALLLLARVGRSLGIHLLFGTNRFGTRPEWIDSHASWRIASKVSSESESNALVGTAAAAHLPDEPGHAYLTAPGVEPIRFRAALASPSMPDGWPDQCAMWLTVAARAQLLPAGEILMPSMEWRVRDDGPRQREDGGPVDFDSLYDTDMGLYDLAHRWSPRGSDTLRRIPIGLGESGQPVGLDVNAVHGAAGACGYLLCADAAVRTAQMETILLGLAISHSPEILNFVFLDRGLVGTFDRLVGLPHVSAVVACVNENSLYVRAVADALYLEIERRHSVLQELGFADFTQYNNARISGQELTPMPELMIVGDVSGRRFEAVDPNMQDLITVLAHRDGPAAGIHVLWVGSEFAELPPATEGFRYRLDFAPASADAALSANGETPDERTLGHLKSPVADAVRYEAPIALRPRRLHRILLDLRYLGCNSEEPWQPYAITGAPAPLPSWPGYPDALLPWEPPADTAIRPWGD</sequence>
<proteinExistence type="predicted"/>
<dbReference type="GO" id="GO:0005524">
    <property type="term" value="F:ATP binding"/>
    <property type="evidence" value="ECO:0007669"/>
    <property type="project" value="UniProtKB-UniRule"/>
</dbReference>
<evidence type="ECO:0000256" key="2">
    <source>
        <dbReference type="ARBA" id="ARBA00022840"/>
    </source>
</evidence>
<accession>A0A846XX67</accession>
<dbReference type="AlphaFoldDB" id="A0A846XX67"/>
<evidence type="ECO:0000313" key="5">
    <source>
        <dbReference type="EMBL" id="NKY50532.1"/>
    </source>
</evidence>
<dbReference type="Pfam" id="PF01580">
    <property type="entry name" value="FtsK_SpoIIIE"/>
    <property type="match status" value="2"/>
</dbReference>
<feature type="domain" description="FtsK" evidence="4">
    <location>
        <begin position="158"/>
        <end position="353"/>
    </location>
</feature>
<dbReference type="Gene3D" id="3.40.50.300">
    <property type="entry name" value="P-loop containing nucleotide triphosphate hydrolases"/>
    <property type="match status" value="2"/>
</dbReference>